<dbReference type="EMBL" id="CP062941">
    <property type="protein sequence ID" value="QOL48363.1"/>
    <property type="molecule type" value="Genomic_DNA"/>
</dbReference>
<gene>
    <name evidence="1" type="ORF">LPB04_15430</name>
</gene>
<evidence type="ECO:0008006" key="3">
    <source>
        <dbReference type="Google" id="ProtNLM"/>
    </source>
</evidence>
<accession>A0A7L9TZZ5</accession>
<evidence type="ECO:0000313" key="1">
    <source>
        <dbReference type="EMBL" id="QOL48363.1"/>
    </source>
</evidence>
<proteinExistence type="predicted"/>
<keyword evidence="2" id="KW-1185">Reference proteome</keyword>
<evidence type="ECO:0000313" key="2">
    <source>
        <dbReference type="Proteomes" id="UP000593875"/>
    </source>
</evidence>
<name>A0A7L9TZZ5_9BURK</name>
<organism evidence="1 2">
    <name type="scientific">Massilia litorea</name>
    <dbReference type="NCBI Taxonomy" id="2769491"/>
    <lineage>
        <taxon>Bacteria</taxon>
        <taxon>Pseudomonadati</taxon>
        <taxon>Pseudomonadota</taxon>
        <taxon>Betaproteobacteria</taxon>
        <taxon>Burkholderiales</taxon>
        <taxon>Oxalobacteraceae</taxon>
        <taxon>Telluria group</taxon>
        <taxon>Massilia</taxon>
    </lineage>
</organism>
<protein>
    <recommendedName>
        <fullName evidence="3">Glucose/Sorbosone dehydrogenase domain-containing protein</fullName>
    </recommendedName>
</protein>
<sequence length="70" mass="7392">MSADARLADKVADNLGKFEPTESETLLIGRGFGVTPDIEQGPDGKLYVVSLTDGVIYRIGRSAAPPSATR</sequence>
<dbReference type="RefSeq" id="WP_193685409.1">
    <property type="nucleotide sequence ID" value="NZ_CP062941.1"/>
</dbReference>
<dbReference type="KEGG" id="mlir:LPB04_15430"/>
<dbReference type="Proteomes" id="UP000593875">
    <property type="component" value="Chromosome"/>
</dbReference>
<dbReference type="AlphaFoldDB" id="A0A7L9TZZ5"/>
<reference evidence="1 2" key="1">
    <citation type="submission" date="2020-10" db="EMBL/GenBank/DDBJ databases">
        <title>Genome sequencing of Massilia sp. LPB0304.</title>
        <authorList>
            <person name="Kim J."/>
        </authorList>
    </citation>
    <scope>NUCLEOTIDE SEQUENCE [LARGE SCALE GENOMIC DNA]</scope>
    <source>
        <strain evidence="1 2">LPB0304</strain>
    </source>
</reference>